<dbReference type="AlphaFoldDB" id="A4IKP4"/>
<dbReference type="EMBL" id="CP000557">
    <property type="protein sequence ID" value="ABO65898.1"/>
    <property type="molecule type" value="Genomic_DNA"/>
</dbReference>
<dbReference type="Proteomes" id="UP000001578">
    <property type="component" value="Chromosome"/>
</dbReference>
<sequence length="232" mass="26447">MIRSIVCHRSPAATHFHYNGHIKIAAKRGDDLQHYLHHLIDHFGYVGIMIALMLGIVGLPIPDELLLIYTGYRVSTGAFSYPLAFLVCLFGATTGISLGYILGITLGLPFLHKFGPKLHITEKRLQQTKTLFSKLGPAVLFICYFIPGVRHLAAFWAGVNAYDWRKFALFAYSGAVVWVAVFLTIGTYFESRWMAFRQYIDAYRPFLFSVFLAVFIFTVFYWHAQQKQKPPD</sequence>
<evidence type="ECO:0000313" key="4">
    <source>
        <dbReference type="EMBL" id="ABO65898.1"/>
    </source>
</evidence>
<feature type="transmembrane region" description="Helical" evidence="2">
    <location>
        <begin position="202"/>
        <end position="224"/>
    </location>
</feature>
<organism evidence="4 5">
    <name type="scientific">Geobacillus thermodenitrificans (strain NG80-2)</name>
    <dbReference type="NCBI Taxonomy" id="420246"/>
    <lineage>
        <taxon>Bacteria</taxon>
        <taxon>Bacillati</taxon>
        <taxon>Bacillota</taxon>
        <taxon>Bacilli</taxon>
        <taxon>Bacillales</taxon>
        <taxon>Anoxybacillaceae</taxon>
        <taxon>Geobacillus</taxon>
    </lineage>
</organism>
<dbReference type="GO" id="GO:0005886">
    <property type="term" value="C:plasma membrane"/>
    <property type="evidence" value="ECO:0007669"/>
    <property type="project" value="TreeGrafter"/>
</dbReference>
<dbReference type="PANTHER" id="PTHR42709:SF9">
    <property type="entry name" value="ALKALINE PHOSPHATASE LIKE PROTEIN"/>
    <property type="match status" value="1"/>
</dbReference>
<keyword evidence="2" id="KW-0812">Transmembrane</keyword>
<dbReference type="eggNOG" id="COG0586">
    <property type="taxonomic scope" value="Bacteria"/>
</dbReference>
<accession>A4IKP4</accession>
<comment type="similarity">
    <text evidence="1">Belongs to the DedA family.</text>
</comment>
<feature type="transmembrane region" description="Helical" evidence="2">
    <location>
        <begin position="81"/>
        <end position="111"/>
    </location>
</feature>
<dbReference type="InterPro" id="IPR032816">
    <property type="entry name" value="VTT_dom"/>
</dbReference>
<dbReference type="Pfam" id="PF09335">
    <property type="entry name" value="VTT_dom"/>
    <property type="match status" value="1"/>
</dbReference>
<feature type="domain" description="VTT" evidence="3">
    <location>
        <begin position="61"/>
        <end position="187"/>
    </location>
</feature>
<name>A4IKP4_GEOTN</name>
<proteinExistence type="inferred from homology"/>
<evidence type="ECO:0000259" key="3">
    <source>
        <dbReference type="Pfam" id="PF09335"/>
    </source>
</evidence>
<reference evidence="4 5" key="1">
    <citation type="journal article" date="2007" name="Proc. Natl. Acad. Sci. U.S.A.">
        <title>Genome and proteome of long-chain alkane degrading Geobacillus thermodenitrificans NG80-2 isolated from a deep-subsurface oil reservoir.</title>
        <authorList>
            <person name="Feng L."/>
            <person name="Wang W."/>
            <person name="Cheng J."/>
            <person name="Ren Y."/>
            <person name="Zhao G."/>
            <person name="Gao C."/>
            <person name="Tang Y."/>
            <person name="Liu X."/>
            <person name="Han W."/>
            <person name="Peng X."/>
            <person name="Liu R."/>
            <person name="Wang L."/>
        </authorList>
    </citation>
    <scope>NUCLEOTIDE SEQUENCE [LARGE SCALE GENOMIC DNA]</scope>
    <source>
        <strain evidence="4 5">NG80-2</strain>
    </source>
</reference>
<dbReference type="PANTHER" id="PTHR42709">
    <property type="entry name" value="ALKALINE PHOSPHATASE LIKE PROTEIN"/>
    <property type="match status" value="1"/>
</dbReference>
<gene>
    <name evidence="4" type="ordered locus">GTNG_0516</name>
</gene>
<evidence type="ECO:0000256" key="1">
    <source>
        <dbReference type="ARBA" id="ARBA00010792"/>
    </source>
</evidence>
<dbReference type="HOGENOM" id="CLU_044208_1_0_9"/>
<dbReference type="InterPro" id="IPR051311">
    <property type="entry name" value="DedA_domain"/>
</dbReference>
<dbReference type="KEGG" id="gtn:GTNG_0516"/>
<keyword evidence="2" id="KW-1133">Transmembrane helix</keyword>
<feature type="transmembrane region" description="Helical" evidence="2">
    <location>
        <begin position="131"/>
        <end position="149"/>
    </location>
</feature>
<protein>
    <submittedName>
        <fullName evidence="4">Alkaline phosphatase like protein</fullName>
    </submittedName>
</protein>
<evidence type="ECO:0000256" key="2">
    <source>
        <dbReference type="SAM" id="Phobius"/>
    </source>
</evidence>
<keyword evidence="2" id="KW-0472">Membrane</keyword>
<evidence type="ECO:0000313" key="5">
    <source>
        <dbReference type="Proteomes" id="UP000001578"/>
    </source>
</evidence>
<feature type="transmembrane region" description="Helical" evidence="2">
    <location>
        <begin position="43"/>
        <end position="61"/>
    </location>
</feature>
<feature type="transmembrane region" description="Helical" evidence="2">
    <location>
        <begin position="169"/>
        <end position="190"/>
    </location>
</feature>